<feature type="region of interest" description="Disordered" evidence="1">
    <location>
        <begin position="125"/>
        <end position="188"/>
    </location>
</feature>
<comment type="caution">
    <text evidence="2">The sequence shown here is derived from an EMBL/GenBank/DDBJ whole genome shotgun (WGS) entry which is preliminary data.</text>
</comment>
<evidence type="ECO:0000313" key="3">
    <source>
        <dbReference type="Proteomes" id="UP001175000"/>
    </source>
</evidence>
<feature type="compositionally biased region" description="Low complexity" evidence="1">
    <location>
        <begin position="155"/>
        <end position="170"/>
    </location>
</feature>
<evidence type="ECO:0000256" key="1">
    <source>
        <dbReference type="SAM" id="MobiDB-lite"/>
    </source>
</evidence>
<gene>
    <name evidence="2" type="ORF">B0T14DRAFT_569351</name>
</gene>
<reference evidence="2" key="1">
    <citation type="submission" date="2023-06" db="EMBL/GenBank/DDBJ databases">
        <title>Genome-scale phylogeny and comparative genomics of the fungal order Sordariales.</title>
        <authorList>
            <consortium name="Lawrence Berkeley National Laboratory"/>
            <person name="Hensen N."/>
            <person name="Bonometti L."/>
            <person name="Westerberg I."/>
            <person name="Brannstrom I.O."/>
            <person name="Guillou S."/>
            <person name="Cros-Aarteil S."/>
            <person name="Calhoun S."/>
            <person name="Haridas S."/>
            <person name="Kuo A."/>
            <person name="Mondo S."/>
            <person name="Pangilinan J."/>
            <person name="Riley R."/>
            <person name="Labutti K."/>
            <person name="Andreopoulos B."/>
            <person name="Lipzen A."/>
            <person name="Chen C."/>
            <person name="Yanf M."/>
            <person name="Daum C."/>
            <person name="Ng V."/>
            <person name="Clum A."/>
            <person name="Steindorff A."/>
            <person name="Ohm R."/>
            <person name="Martin F."/>
            <person name="Silar P."/>
            <person name="Natvig D."/>
            <person name="Lalanne C."/>
            <person name="Gautier V."/>
            <person name="Ament-Velasquez S.L."/>
            <person name="Kruys A."/>
            <person name="Hutchinson M.I."/>
            <person name="Powell A.J."/>
            <person name="Barry K."/>
            <person name="Miller A.N."/>
            <person name="Grigoriev I.V."/>
            <person name="Debuchy R."/>
            <person name="Gladieux P."/>
            <person name="Thoren M.H."/>
            <person name="Johannesson H."/>
        </authorList>
    </citation>
    <scope>NUCLEOTIDE SEQUENCE</scope>
    <source>
        <strain evidence="2">CBS 606.72</strain>
    </source>
</reference>
<accession>A0AA40BTQ2</accession>
<name>A0AA40BTQ2_9PEZI</name>
<dbReference type="EMBL" id="JAULSU010000006">
    <property type="protein sequence ID" value="KAK0613282.1"/>
    <property type="molecule type" value="Genomic_DNA"/>
</dbReference>
<protein>
    <submittedName>
        <fullName evidence="2">Uncharacterized protein</fullName>
    </submittedName>
</protein>
<sequence length="300" mass="31848">MVPDPRPHFPQSAYFANTTIHSNLGPAEPKARSKISRLRERILRKLKPPLRLSPASSLDDVRGPIFSAGLTSEFSPCLVGGPTLPPLPLNAPSFSSLQHVTSTKIKQNVARNFDYRPKVRRLAGQEEFGVPPPSSPAPLRTNATAVDAPPSHHGLAPAPSSPSVSTPLSVGAGSGSGQKKHPSPGRDDLAILGQYFRSVYGDVPGMIATGQAEGGFHPAVVSSRASSTRCAEIPAFRSRIPISSVLSSCGGVPSATVVPSSASTRSSRIPVGVWRRRRLVSDVEERKGENWNGDSQDSYI</sequence>
<proteinExistence type="predicted"/>
<organism evidence="2 3">
    <name type="scientific">Immersiella caudata</name>
    <dbReference type="NCBI Taxonomy" id="314043"/>
    <lineage>
        <taxon>Eukaryota</taxon>
        <taxon>Fungi</taxon>
        <taxon>Dikarya</taxon>
        <taxon>Ascomycota</taxon>
        <taxon>Pezizomycotina</taxon>
        <taxon>Sordariomycetes</taxon>
        <taxon>Sordariomycetidae</taxon>
        <taxon>Sordariales</taxon>
        <taxon>Lasiosphaeriaceae</taxon>
        <taxon>Immersiella</taxon>
    </lineage>
</organism>
<dbReference type="AlphaFoldDB" id="A0AA40BTQ2"/>
<keyword evidence="3" id="KW-1185">Reference proteome</keyword>
<dbReference type="Proteomes" id="UP001175000">
    <property type="component" value="Unassembled WGS sequence"/>
</dbReference>
<evidence type="ECO:0000313" key="2">
    <source>
        <dbReference type="EMBL" id="KAK0613282.1"/>
    </source>
</evidence>